<accession>A0ABM0S4A1</accession>
<comment type="subcellular location">
    <subcellularLocation>
        <location evidence="1">Cytoplasm</location>
    </subcellularLocation>
</comment>
<name>A0ABM0S4A1_GALVR</name>
<evidence type="ECO:0000313" key="4">
    <source>
        <dbReference type="RefSeq" id="XP_008587692.1"/>
    </source>
</evidence>
<protein>
    <submittedName>
        <fullName evidence="4">Cancer/testis antigen 55</fullName>
    </submittedName>
</protein>
<dbReference type="GeneID" id="103604896"/>
<evidence type="ECO:0000256" key="2">
    <source>
        <dbReference type="ARBA" id="ARBA00022490"/>
    </source>
</evidence>
<evidence type="ECO:0000313" key="3">
    <source>
        <dbReference type="Proteomes" id="UP000694923"/>
    </source>
</evidence>
<keyword evidence="3" id="KW-1185">Reference proteome</keyword>
<keyword evidence="2" id="KW-0963">Cytoplasm</keyword>
<dbReference type="PANTHER" id="PTHR45418">
    <property type="entry name" value="CANCER/TESTIS ANTIGEN 55"/>
    <property type="match status" value="1"/>
</dbReference>
<dbReference type="Proteomes" id="UP000694923">
    <property type="component" value="Unplaced"/>
</dbReference>
<organism evidence="3 4">
    <name type="scientific">Galeopterus variegatus</name>
    <name type="common">Malayan flying lemur</name>
    <name type="synonym">Cynocephalus variegatus</name>
    <dbReference type="NCBI Taxonomy" id="482537"/>
    <lineage>
        <taxon>Eukaryota</taxon>
        <taxon>Metazoa</taxon>
        <taxon>Chordata</taxon>
        <taxon>Craniata</taxon>
        <taxon>Vertebrata</taxon>
        <taxon>Euteleostomi</taxon>
        <taxon>Mammalia</taxon>
        <taxon>Eutheria</taxon>
        <taxon>Euarchontoglires</taxon>
        <taxon>Dermoptera</taxon>
        <taxon>Cynocephalidae</taxon>
        <taxon>Galeopterus</taxon>
    </lineage>
</organism>
<dbReference type="PANTHER" id="PTHR45418:SF1">
    <property type="entry name" value="CANCER_TESTIS ANTIGEN 55"/>
    <property type="match status" value="1"/>
</dbReference>
<dbReference type="RefSeq" id="XP_008587692.1">
    <property type="nucleotide sequence ID" value="XM_008589470.1"/>
</dbReference>
<sequence>MRMRVEMDAFYDNCHGDGPSDSYTRVSFGCINSVMDGADYNKHIPYFSLDVVCKDFQPYCGDLVEIEFSVQPDTWSRKALSVKPLRHKDMHEVCITSLRGRNGVIDHTVFFTFNSLALPDGYVPQKYDVVNAVVVESIQMGYRRRADSMTPVQRS</sequence>
<proteinExistence type="predicted"/>
<evidence type="ECO:0000256" key="1">
    <source>
        <dbReference type="ARBA" id="ARBA00004496"/>
    </source>
</evidence>
<gene>
    <name evidence="4" type="primary">CT55</name>
</gene>
<reference evidence="4" key="1">
    <citation type="submission" date="2025-08" db="UniProtKB">
        <authorList>
            <consortium name="RefSeq"/>
        </authorList>
    </citation>
    <scope>IDENTIFICATION</scope>
</reference>